<evidence type="ECO:0000259" key="2">
    <source>
        <dbReference type="Pfam" id="PF13439"/>
    </source>
</evidence>
<dbReference type="Pfam" id="PF00534">
    <property type="entry name" value="Glycos_transf_1"/>
    <property type="match status" value="1"/>
</dbReference>
<reference evidence="3" key="1">
    <citation type="submission" date="2021-01" db="EMBL/GenBank/DDBJ databases">
        <title>Genome public.</title>
        <authorList>
            <person name="Liu C."/>
            <person name="Sun Q."/>
        </authorList>
    </citation>
    <scope>NUCLEOTIDE SEQUENCE</scope>
    <source>
        <strain evidence="3">M6</strain>
    </source>
</reference>
<comment type="caution">
    <text evidence="3">The sequence shown here is derived from an EMBL/GenBank/DDBJ whole genome shotgun (WGS) entry which is preliminary data.</text>
</comment>
<gene>
    <name evidence="3" type="ORF">JKK62_02840</name>
</gene>
<name>A0A934TZH5_9FIRM</name>
<dbReference type="GO" id="GO:0016757">
    <property type="term" value="F:glycosyltransferase activity"/>
    <property type="evidence" value="ECO:0007669"/>
    <property type="project" value="InterPro"/>
</dbReference>
<dbReference type="InterPro" id="IPR050194">
    <property type="entry name" value="Glycosyltransferase_grp1"/>
</dbReference>
<sequence length="342" mass="38498">MEIACSVVGGRIDEIREKLNGYVKKIHTVRLVRSPVNPINFKGYGDVKEIINNGHYDIIWTNEPVMGVTVRLAARKVRKNGTKVMYMVHGFHFYKGAPLLNWMVYYPIEKMMANKADLITTINREDYKRAQTFTVPRVEYIHGIGINTERLTKSENAIDIREELGLSSDDFIVISVGELNKNKNQKVIIKAIAQLNDSKIHYILCGKGDQLENLQSQVKENGLEGKVHFLGYRKDVVDITSQADVFAMPSKREGLPVASLEAMYCGLPLVNSNIRGLEDVTENGKSGYTCDPDDVDAFAEGVRKLKENDSFREEASSNNLETVKKYCVSETKKEVESIIASL</sequence>
<dbReference type="Proteomes" id="UP000633365">
    <property type="component" value="Unassembled WGS sequence"/>
</dbReference>
<dbReference type="Pfam" id="PF13439">
    <property type="entry name" value="Glyco_transf_4"/>
    <property type="match status" value="1"/>
</dbReference>
<dbReference type="InterPro" id="IPR001296">
    <property type="entry name" value="Glyco_trans_1"/>
</dbReference>
<feature type="domain" description="Glycosyltransferase subfamily 4-like N-terminal" evidence="2">
    <location>
        <begin position="21"/>
        <end position="149"/>
    </location>
</feature>
<dbReference type="InterPro" id="IPR028098">
    <property type="entry name" value="Glyco_trans_4-like_N"/>
</dbReference>
<proteinExistence type="predicted"/>
<evidence type="ECO:0000259" key="1">
    <source>
        <dbReference type="Pfam" id="PF00534"/>
    </source>
</evidence>
<dbReference type="PANTHER" id="PTHR45947:SF3">
    <property type="entry name" value="SULFOQUINOVOSYL TRANSFERASE SQD2"/>
    <property type="match status" value="1"/>
</dbReference>
<dbReference type="Gene3D" id="3.40.50.2000">
    <property type="entry name" value="Glycogen Phosphorylase B"/>
    <property type="match status" value="2"/>
</dbReference>
<protein>
    <submittedName>
        <fullName evidence="3">Glycosyltransferase</fullName>
    </submittedName>
</protein>
<evidence type="ECO:0000313" key="3">
    <source>
        <dbReference type="EMBL" id="MBK6087595.1"/>
    </source>
</evidence>
<dbReference type="EMBL" id="JAEQMG010000040">
    <property type="protein sequence ID" value="MBK6087595.1"/>
    <property type="molecule type" value="Genomic_DNA"/>
</dbReference>
<evidence type="ECO:0000313" key="4">
    <source>
        <dbReference type="Proteomes" id="UP000633365"/>
    </source>
</evidence>
<accession>A0A934TZH5</accession>
<organism evidence="3 4">
    <name type="scientific">Ruminococcus difficilis</name>
    <dbReference type="NCBI Taxonomy" id="2763069"/>
    <lineage>
        <taxon>Bacteria</taxon>
        <taxon>Bacillati</taxon>
        <taxon>Bacillota</taxon>
        <taxon>Clostridia</taxon>
        <taxon>Eubacteriales</taxon>
        <taxon>Oscillospiraceae</taxon>
        <taxon>Ruminococcus</taxon>
    </lineage>
</organism>
<dbReference type="PANTHER" id="PTHR45947">
    <property type="entry name" value="SULFOQUINOVOSYL TRANSFERASE SQD2"/>
    <property type="match status" value="1"/>
</dbReference>
<keyword evidence="4" id="KW-1185">Reference proteome</keyword>
<feature type="domain" description="Glycosyl transferase family 1" evidence="1">
    <location>
        <begin position="159"/>
        <end position="319"/>
    </location>
</feature>
<dbReference type="SUPFAM" id="SSF53756">
    <property type="entry name" value="UDP-Glycosyltransferase/glycogen phosphorylase"/>
    <property type="match status" value="1"/>
</dbReference>
<dbReference type="AlphaFoldDB" id="A0A934TZH5"/>